<sequence>MVSTGFLAQASTPRLGETNNPSFLLELSLKRRVSVLSEMQSCSGNEGLPKREIAESHCSPFRALA</sequence>
<keyword evidence="4" id="KW-1185">Reference proteome</keyword>
<accession>A0A4D6LWA8</accession>
<dbReference type="Proteomes" id="UP000501690">
    <property type="component" value="Linkage Group LG5"/>
</dbReference>
<evidence type="ECO:0000313" key="3">
    <source>
        <dbReference type="EMBL" id="QCD92649.1"/>
    </source>
</evidence>
<proteinExistence type="predicted"/>
<dbReference type="EMBL" id="CP039349">
    <property type="protein sequence ID" value="QCD92648.1"/>
    <property type="molecule type" value="Genomic_DNA"/>
</dbReference>
<evidence type="ECO:0000313" key="4">
    <source>
        <dbReference type="Proteomes" id="UP000501690"/>
    </source>
</evidence>
<evidence type="ECO:0000256" key="1">
    <source>
        <dbReference type="SAM" id="MobiDB-lite"/>
    </source>
</evidence>
<protein>
    <submittedName>
        <fullName evidence="2">Uncharacterized protein</fullName>
    </submittedName>
</protein>
<organism evidence="2 4">
    <name type="scientific">Vigna unguiculata</name>
    <name type="common">Cowpea</name>
    <dbReference type="NCBI Taxonomy" id="3917"/>
    <lineage>
        <taxon>Eukaryota</taxon>
        <taxon>Viridiplantae</taxon>
        <taxon>Streptophyta</taxon>
        <taxon>Embryophyta</taxon>
        <taxon>Tracheophyta</taxon>
        <taxon>Spermatophyta</taxon>
        <taxon>Magnoliopsida</taxon>
        <taxon>eudicotyledons</taxon>
        <taxon>Gunneridae</taxon>
        <taxon>Pentapetalae</taxon>
        <taxon>rosids</taxon>
        <taxon>fabids</taxon>
        <taxon>Fabales</taxon>
        <taxon>Fabaceae</taxon>
        <taxon>Papilionoideae</taxon>
        <taxon>50 kb inversion clade</taxon>
        <taxon>NPAAA clade</taxon>
        <taxon>indigoferoid/millettioid clade</taxon>
        <taxon>Phaseoleae</taxon>
        <taxon>Vigna</taxon>
    </lineage>
</organism>
<feature type="compositionally biased region" description="Polar residues" evidence="1">
    <location>
        <begin position="9"/>
        <end position="20"/>
    </location>
</feature>
<dbReference type="EMBL" id="CP039349">
    <property type="protein sequence ID" value="QCD92649.1"/>
    <property type="molecule type" value="Genomic_DNA"/>
</dbReference>
<gene>
    <name evidence="2" type="ORF">DEO72_LG5g716</name>
    <name evidence="3" type="ORF">DEO72_LG5g717</name>
</gene>
<name>A0A4D6LWA8_VIGUN</name>
<feature type="region of interest" description="Disordered" evidence="1">
    <location>
        <begin position="1"/>
        <end position="20"/>
    </location>
</feature>
<evidence type="ECO:0000313" key="2">
    <source>
        <dbReference type="EMBL" id="QCD92648.1"/>
    </source>
</evidence>
<reference evidence="2 4" key="1">
    <citation type="submission" date="2019-04" db="EMBL/GenBank/DDBJ databases">
        <title>An improved genome assembly and genetic linkage map for asparagus bean, Vigna unguiculata ssp. sesquipedialis.</title>
        <authorList>
            <person name="Xia Q."/>
            <person name="Zhang R."/>
            <person name="Dong Y."/>
        </authorList>
    </citation>
    <scope>NUCLEOTIDE SEQUENCE [LARGE SCALE GENOMIC DNA]</scope>
    <source>
        <tissue evidence="2">Leaf</tissue>
    </source>
</reference>
<dbReference type="AlphaFoldDB" id="A0A4D6LWA8"/>